<dbReference type="InterPro" id="IPR016188">
    <property type="entry name" value="PurM-like_N"/>
</dbReference>
<dbReference type="PANTHER" id="PTHR30303:SF4">
    <property type="entry name" value="HYDROGENASE EXPRESSION_FORMATION PROTEIN HYPE"/>
    <property type="match status" value="1"/>
</dbReference>
<dbReference type="PIRSF" id="PIRSF005644">
    <property type="entry name" value="Hdrgns_mtr_HypE"/>
    <property type="match status" value="1"/>
</dbReference>
<keyword evidence="5" id="KW-1185">Reference proteome</keyword>
<dbReference type="EMBL" id="DF820470">
    <property type="protein sequence ID" value="GAK59450.1"/>
    <property type="molecule type" value="Genomic_DNA"/>
</dbReference>
<dbReference type="Pfam" id="PF02769">
    <property type="entry name" value="AIRS_C"/>
    <property type="match status" value="1"/>
</dbReference>
<dbReference type="Proteomes" id="UP000030661">
    <property type="component" value="Unassembled WGS sequence"/>
</dbReference>
<dbReference type="eggNOG" id="COG0309">
    <property type="taxonomic scope" value="Bacteria"/>
</dbReference>
<dbReference type="InterPro" id="IPR036676">
    <property type="entry name" value="PurM-like_C_sf"/>
</dbReference>
<dbReference type="CDD" id="cd06061">
    <property type="entry name" value="PurM-like1"/>
    <property type="match status" value="1"/>
</dbReference>
<dbReference type="InterPro" id="IPR010918">
    <property type="entry name" value="PurM-like_C_dom"/>
</dbReference>
<proteinExistence type="inferred from homology"/>
<evidence type="ECO:0000313" key="4">
    <source>
        <dbReference type="EMBL" id="GAK59450.1"/>
    </source>
</evidence>
<feature type="domain" description="PurM-like C-terminal" evidence="3">
    <location>
        <begin position="158"/>
        <end position="319"/>
    </location>
</feature>
<gene>
    <name evidence="4" type="ORF">U27_06435</name>
</gene>
<reference evidence="4 5" key="1">
    <citation type="journal article" date="2015" name="PeerJ">
        <title>First genomic representation of candidate bacterial phylum KSB3 points to enhanced environmental sensing as a trigger of wastewater bulking.</title>
        <authorList>
            <person name="Sekiguchi Y."/>
            <person name="Ohashi A."/>
            <person name="Parks D.H."/>
            <person name="Yamauchi T."/>
            <person name="Tyson G.W."/>
            <person name="Hugenholtz P."/>
        </authorList>
    </citation>
    <scope>NUCLEOTIDE SEQUENCE [LARGE SCALE GENOMIC DNA]</scope>
</reference>
<dbReference type="AlphaFoldDB" id="A0A081C4E5"/>
<dbReference type="SUPFAM" id="SSF55326">
    <property type="entry name" value="PurM N-terminal domain-like"/>
    <property type="match status" value="1"/>
</dbReference>
<dbReference type="GO" id="GO:0051604">
    <property type="term" value="P:protein maturation"/>
    <property type="evidence" value="ECO:0007669"/>
    <property type="project" value="TreeGrafter"/>
</dbReference>
<dbReference type="HOGENOM" id="CLU_041631_0_0_0"/>
<name>A0A081C4E5_VECG1</name>
<dbReference type="InterPro" id="IPR011854">
    <property type="entry name" value="HypE"/>
</dbReference>
<evidence type="ECO:0000256" key="1">
    <source>
        <dbReference type="ARBA" id="ARBA00006243"/>
    </source>
</evidence>
<evidence type="ECO:0000259" key="3">
    <source>
        <dbReference type="Pfam" id="PF02769"/>
    </source>
</evidence>
<organism evidence="4 5">
    <name type="scientific">Vecturithrix granuli</name>
    <dbReference type="NCBI Taxonomy" id="1499967"/>
    <lineage>
        <taxon>Bacteria</taxon>
        <taxon>Candidatus Moduliflexota</taxon>
        <taxon>Candidatus Vecturitrichia</taxon>
        <taxon>Candidatus Vecturitrichales</taxon>
        <taxon>Candidatus Vecturitrichaceae</taxon>
        <taxon>Candidatus Vecturithrix</taxon>
    </lineage>
</organism>
<sequence>MQHETKPLPVGKLKLEQLQELLQKYTTCDERVVVGARVGEDAAVIDFGETYLVAKTDPITFVTDDIGWYTIVVNANDIVTRGATPKWFLATILLPEHQTTEYLVDAIFAQLAAACRRYHIVLCGGHTEVTYGLDRPIVIGQMLGEVRKDQLIQTSGARVGDDILLTKGIAIEATSIIASVKSQVLQHKYSVGFLHTCRQFIYTPGISVIEDAMAALESGHVSAMHDPTEGGLATGLHELAEAAGIGLRIQYEAIPIFPETRTLCAEYELDPLGAIASGALIVTAAPQETGRLLTGFQQKGIQASVIGKATSAKEGRILVKTRRELPLPIYHQDEITQIFV</sequence>
<dbReference type="Gene3D" id="3.90.650.10">
    <property type="entry name" value="PurM-like C-terminal domain"/>
    <property type="match status" value="1"/>
</dbReference>
<evidence type="ECO:0000313" key="5">
    <source>
        <dbReference type="Proteomes" id="UP000030661"/>
    </source>
</evidence>
<accession>A0A081C4E5</accession>
<dbReference type="PANTHER" id="PTHR30303">
    <property type="entry name" value="HYDROGENASE ISOENZYMES FORMATION PROTEIN HYPE"/>
    <property type="match status" value="1"/>
</dbReference>
<dbReference type="InterPro" id="IPR036921">
    <property type="entry name" value="PurM-like_N_sf"/>
</dbReference>
<dbReference type="STRING" id="1499967.U27_06435"/>
<dbReference type="Gene3D" id="3.30.1330.10">
    <property type="entry name" value="PurM-like, N-terminal domain"/>
    <property type="match status" value="1"/>
</dbReference>
<dbReference type="SUPFAM" id="SSF56042">
    <property type="entry name" value="PurM C-terminal domain-like"/>
    <property type="match status" value="1"/>
</dbReference>
<protein>
    <submittedName>
        <fullName evidence="4">Hydrogenase maturation factor</fullName>
    </submittedName>
</protein>
<dbReference type="Pfam" id="PF00586">
    <property type="entry name" value="AIRS"/>
    <property type="match status" value="1"/>
</dbReference>
<feature type="domain" description="PurM-like N-terminal" evidence="2">
    <location>
        <begin position="39"/>
        <end position="146"/>
    </location>
</feature>
<evidence type="ECO:0000259" key="2">
    <source>
        <dbReference type="Pfam" id="PF00586"/>
    </source>
</evidence>
<comment type="similarity">
    <text evidence="1">Belongs to the HypE family.</text>
</comment>